<protein>
    <submittedName>
        <fullName evidence="1">Uncharacterized protein</fullName>
    </submittedName>
</protein>
<evidence type="ECO:0000313" key="1">
    <source>
        <dbReference type="EMBL" id="KAJ1182467.1"/>
    </source>
</evidence>
<sequence>MCRSCREMLFQTKLELSKLHLNLYFTAAGEKALVMPQWPKYDRGDKADSFLNALLLQRKSQMTIPEIHDAHRHGTYEHIDAFLAPLHFPSLTAMGRGYLEGGYTEDEVAEANSALLTYKFPRAGGFPGKFYKAGRPFLVLLLIKAFQEANTAGF</sequence>
<keyword evidence="2" id="KW-1185">Reference proteome</keyword>
<dbReference type="Proteomes" id="UP001066276">
    <property type="component" value="Chromosome 3_2"/>
</dbReference>
<name>A0AAV7U0F9_PLEWA</name>
<comment type="caution">
    <text evidence="1">The sequence shown here is derived from an EMBL/GenBank/DDBJ whole genome shotgun (WGS) entry which is preliminary data.</text>
</comment>
<organism evidence="1 2">
    <name type="scientific">Pleurodeles waltl</name>
    <name type="common">Iberian ribbed newt</name>
    <dbReference type="NCBI Taxonomy" id="8319"/>
    <lineage>
        <taxon>Eukaryota</taxon>
        <taxon>Metazoa</taxon>
        <taxon>Chordata</taxon>
        <taxon>Craniata</taxon>
        <taxon>Vertebrata</taxon>
        <taxon>Euteleostomi</taxon>
        <taxon>Amphibia</taxon>
        <taxon>Batrachia</taxon>
        <taxon>Caudata</taxon>
        <taxon>Salamandroidea</taxon>
        <taxon>Salamandridae</taxon>
        <taxon>Pleurodelinae</taxon>
        <taxon>Pleurodeles</taxon>
    </lineage>
</organism>
<evidence type="ECO:0000313" key="2">
    <source>
        <dbReference type="Proteomes" id="UP001066276"/>
    </source>
</evidence>
<accession>A0AAV7U0F9</accession>
<reference evidence="1" key="1">
    <citation type="journal article" date="2022" name="bioRxiv">
        <title>Sequencing and chromosome-scale assembly of the giantPleurodeles waltlgenome.</title>
        <authorList>
            <person name="Brown T."/>
            <person name="Elewa A."/>
            <person name="Iarovenko S."/>
            <person name="Subramanian E."/>
            <person name="Araus A.J."/>
            <person name="Petzold A."/>
            <person name="Susuki M."/>
            <person name="Suzuki K.-i.T."/>
            <person name="Hayashi T."/>
            <person name="Toyoda A."/>
            <person name="Oliveira C."/>
            <person name="Osipova E."/>
            <person name="Leigh N.D."/>
            <person name="Simon A."/>
            <person name="Yun M.H."/>
        </authorList>
    </citation>
    <scope>NUCLEOTIDE SEQUENCE</scope>
    <source>
        <strain evidence="1">20211129_DDA</strain>
        <tissue evidence="1">Liver</tissue>
    </source>
</reference>
<dbReference type="EMBL" id="JANPWB010000006">
    <property type="protein sequence ID" value="KAJ1182467.1"/>
    <property type="molecule type" value="Genomic_DNA"/>
</dbReference>
<gene>
    <name evidence="1" type="ORF">NDU88_007657</name>
</gene>
<proteinExistence type="predicted"/>
<dbReference type="AlphaFoldDB" id="A0AAV7U0F9"/>